<dbReference type="RefSeq" id="WP_150622812.1">
    <property type="nucleotide sequence ID" value="NZ_CABPSQ010000001.1"/>
</dbReference>
<sequence length="387" mass="40418">MTSQWRDLLPQAAAASLSDALSDISSDARAVQFDALRSGSFVSLASDTGLIAVNGADAASFLHGQLTNDVERLSPVQARLAGYCSAKGRLLATFLMWRDTSPEATIYLASDASVQTAVQKRLSMFVLRAKAKLSDGTATHVLLQVGGPAAEAVLTRTFTSLPTAPLVAVHATMGDAPVNATSLIRLPDAGVARSLSRFLWSVPVAQAPHVWHALVQTEGVVAVDPAIAAWLDVQSGVARVTAATQEQFVPQMINWEVVGGVNFRKGCYPGQEVVARSQYRGTIKRRLHLAHVEGEAPLPGQALIETSDADQPCGMVVQAAPAPDGGFDVLVEVKLAARETDDVRIGSVDGPALAFAELPYAIIDPTETNGTPAASTASDGSAASSAS</sequence>
<feature type="domain" description="GCVT N-terminal" evidence="2">
    <location>
        <begin position="34"/>
        <end position="159"/>
    </location>
</feature>
<feature type="region of interest" description="Disordered" evidence="1">
    <location>
        <begin position="366"/>
        <end position="387"/>
    </location>
</feature>
<dbReference type="Proteomes" id="UP000414136">
    <property type="component" value="Unassembled WGS sequence"/>
</dbReference>
<dbReference type="Gene3D" id="2.40.30.160">
    <property type="match status" value="1"/>
</dbReference>
<dbReference type="InterPro" id="IPR006222">
    <property type="entry name" value="GCVT_N"/>
</dbReference>
<dbReference type="NCBIfam" id="TIGR03317">
    <property type="entry name" value="ygfZ_signature"/>
    <property type="match status" value="1"/>
</dbReference>
<dbReference type="EMBL" id="CABPSQ010000001">
    <property type="protein sequence ID" value="VVE61529.1"/>
    <property type="molecule type" value="Genomic_DNA"/>
</dbReference>
<evidence type="ECO:0000259" key="2">
    <source>
        <dbReference type="Pfam" id="PF01571"/>
    </source>
</evidence>
<organism evidence="3 4">
    <name type="scientific">Pandoraea captiosa</name>
    <dbReference type="NCBI Taxonomy" id="2508302"/>
    <lineage>
        <taxon>Bacteria</taxon>
        <taxon>Pseudomonadati</taxon>
        <taxon>Pseudomonadota</taxon>
        <taxon>Betaproteobacteria</taxon>
        <taxon>Burkholderiales</taxon>
        <taxon>Burkholderiaceae</taxon>
        <taxon>Pandoraea</taxon>
    </lineage>
</organism>
<protein>
    <submittedName>
        <fullName evidence="3">Folate-binding protein</fullName>
    </submittedName>
</protein>
<evidence type="ECO:0000256" key="1">
    <source>
        <dbReference type="SAM" id="MobiDB-lite"/>
    </source>
</evidence>
<dbReference type="Gene3D" id="3.30.70.1630">
    <property type="match status" value="1"/>
</dbReference>
<accession>A0A5E4ZJI5</accession>
<dbReference type="Pfam" id="PF01571">
    <property type="entry name" value="GCV_T"/>
    <property type="match status" value="1"/>
</dbReference>
<dbReference type="OrthoDB" id="9796287at2"/>
<gene>
    <name evidence="3" type="ORF">PCA31118_00608</name>
</gene>
<dbReference type="InterPro" id="IPR045179">
    <property type="entry name" value="YgfZ/GcvT"/>
</dbReference>
<reference evidence="3 4" key="1">
    <citation type="submission" date="2019-08" db="EMBL/GenBank/DDBJ databases">
        <authorList>
            <person name="Peeters C."/>
        </authorList>
    </citation>
    <scope>NUCLEOTIDE SEQUENCE [LARGE SCALE GENOMIC DNA]</scope>
    <source>
        <strain evidence="3 4">LMG 31118</strain>
    </source>
</reference>
<keyword evidence="4" id="KW-1185">Reference proteome</keyword>
<dbReference type="SUPFAM" id="SSF103025">
    <property type="entry name" value="Folate-binding domain"/>
    <property type="match status" value="1"/>
</dbReference>
<dbReference type="AlphaFoldDB" id="A0A5E4ZJI5"/>
<dbReference type="PANTHER" id="PTHR22602:SF0">
    <property type="entry name" value="TRANSFERASE CAF17, MITOCHONDRIAL-RELATED"/>
    <property type="match status" value="1"/>
</dbReference>
<dbReference type="Gene3D" id="3.30.70.1400">
    <property type="entry name" value="Aminomethyltransferase beta-barrel domains"/>
    <property type="match status" value="1"/>
</dbReference>
<dbReference type="InterPro" id="IPR017703">
    <property type="entry name" value="YgfZ/GCV_T_CS"/>
</dbReference>
<dbReference type="PANTHER" id="PTHR22602">
    <property type="entry name" value="TRANSFERASE CAF17, MITOCHONDRIAL-RELATED"/>
    <property type="match status" value="1"/>
</dbReference>
<evidence type="ECO:0000313" key="4">
    <source>
        <dbReference type="Proteomes" id="UP000414136"/>
    </source>
</evidence>
<dbReference type="PIRSF" id="PIRSF006487">
    <property type="entry name" value="GcvT"/>
    <property type="match status" value="1"/>
</dbReference>
<feature type="compositionally biased region" description="Low complexity" evidence="1">
    <location>
        <begin position="373"/>
        <end position="387"/>
    </location>
</feature>
<proteinExistence type="predicted"/>
<evidence type="ECO:0000313" key="3">
    <source>
        <dbReference type="EMBL" id="VVE61529.1"/>
    </source>
</evidence>
<name>A0A5E4ZJI5_9BURK</name>
<dbReference type="GO" id="GO:0016226">
    <property type="term" value="P:iron-sulfur cluster assembly"/>
    <property type="evidence" value="ECO:0007669"/>
    <property type="project" value="TreeGrafter"/>
</dbReference>